<keyword evidence="2" id="KW-0732">Signal</keyword>
<name>A0ABY9RNV5_9BURK</name>
<feature type="chain" id="PRO_5045898463" evidence="2">
    <location>
        <begin position="30"/>
        <end position="214"/>
    </location>
</feature>
<evidence type="ECO:0000256" key="2">
    <source>
        <dbReference type="SAM" id="SignalP"/>
    </source>
</evidence>
<dbReference type="EMBL" id="CP133720">
    <property type="protein sequence ID" value="WMW82459.1"/>
    <property type="molecule type" value="Genomic_DNA"/>
</dbReference>
<feature type="region of interest" description="Disordered" evidence="1">
    <location>
        <begin position="193"/>
        <end position="214"/>
    </location>
</feature>
<gene>
    <name evidence="3" type="ORF">RF679_09320</name>
</gene>
<feature type="signal peptide" evidence="2">
    <location>
        <begin position="1"/>
        <end position="29"/>
    </location>
</feature>
<feature type="compositionally biased region" description="Basic and acidic residues" evidence="1">
    <location>
        <begin position="205"/>
        <end position="214"/>
    </location>
</feature>
<accession>A0ABY9RNV5</accession>
<evidence type="ECO:0000256" key="1">
    <source>
        <dbReference type="SAM" id="MobiDB-lite"/>
    </source>
</evidence>
<evidence type="ECO:0000313" key="4">
    <source>
        <dbReference type="Proteomes" id="UP001181355"/>
    </source>
</evidence>
<protein>
    <submittedName>
        <fullName evidence="3">Uncharacterized protein</fullName>
    </submittedName>
</protein>
<dbReference type="Proteomes" id="UP001181355">
    <property type="component" value="Chromosome"/>
</dbReference>
<proteinExistence type="predicted"/>
<organism evidence="3 4">
    <name type="scientific">Undibacterium cyanobacteriorum</name>
    <dbReference type="NCBI Taxonomy" id="3073561"/>
    <lineage>
        <taxon>Bacteria</taxon>
        <taxon>Pseudomonadati</taxon>
        <taxon>Pseudomonadota</taxon>
        <taxon>Betaproteobacteria</taxon>
        <taxon>Burkholderiales</taxon>
        <taxon>Oxalobacteraceae</taxon>
        <taxon>Undibacterium</taxon>
    </lineage>
</organism>
<evidence type="ECO:0000313" key="3">
    <source>
        <dbReference type="EMBL" id="WMW82459.1"/>
    </source>
</evidence>
<dbReference type="RefSeq" id="WP_309483930.1">
    <property type="nucleotide sequence ID" value="NZ_CP133720.1"/>
</dbReference>
<keyword evidence="4" id="KW-1185">Reference proteome</keyword>
<dbReference type="PROSITE" id="PS51257">
    <property type="entry name" value="PROKAR_LIPOPROTEIN"/>
    <property type="match status" value="1"/>
</dbReference>
<sequence length="214" mass="22851">MQSLSRINRRLLPASLVATILLLTACATNGGSKNEPNGKVPTPINGNQSSIDNRVGDAIATPFSDLNLVRTEVPPILQQARRSAYAKPEVLDCEKLSKEIHDLDAVLGPDLDSVRVDGKGNVVDKGAEELGNATVGALKSFTSGIIPFRSWIRRLSGADRHEREVGAAGVAGIVRRAYLKGLAQASNCQIQPMRVQAESSTESPKNTETDGARK</sequence>
<reference evidence="3" key="1">
    <citation type="submission" date="2023-09" db="EMBL/GenBank/DDBJ databases">
        <title>Undibacterium sp. 20NA77.5 isolated from freshwater.</title>
        <authorList>
            <person name="Le V."/>
            <person name="Ko S.-R."/>
            <person name="Ahn C.-Y."/>
            <person name="Oh H.-M."/>
        </authorList>
    </citation>
    <scope>NUCLEOTIDE SEQUENCE</scope>
    <source>
        <strain evidence="3">20NA77.5</strain>
    </source>
</reference>